<sequence>MPKYHFEIVDGFTLEDPVGLDCRNDVQAKTVAKDIARQIAEDLGGKDDRRVVVRDDDGAEVYETAIRNQQRPS</sequence>
<dbReference type="Proteomes" id="UP000682843">
    <property type="component" value="Chromosome"/>
</dbReference>
<dbReference type="Pfam" id="PF21834">
    <property type="entry name" value="DUF6894"/>
    <property type="match status" value="1"/>
</dbReference>
<evidence type="ECO:0000313" key="2">
    <source>
        <dbReference type="EMBL" id="QUS39820.1"/>
    </source>
</evidence>
<dbReference type="InterPro" id="IPR054189">
    <property type="entry name" value="DUF6894"/>
</dbReference>
<feature type="domain" description="DUF6894" evidence="1">
    <location>
        <begin position="4"/>
        <end position="65"/>
    </location>
</feature>
<reference evidence="2 3" key="1">
    <citation type="submission" date="2019-02" db="EMBL/GenBank/DDBJ databases">
        <title>Emended description of the genus Rhodopseudomonas and description of Rhodopseudomonas albus sp. nov., a non-phototrophic, heavy-metal-tolerant bacterium isolated from garden soil.</title>
        <authorList>
            <person name="Bao Z."/>
            <person name="Cao W.W."/>
            <person name="Sato Y."/>
            <person name="Nishizawa T."/>
            <person name="Zhao J."/>
            <person name="Guo Y."/>
            <person name="Ohta H."/>
        </authorList>
    </citation>
    <scope>NUCLEOTIDE SEQUENCE [LARGE SCALE GENOMIC DNA]</scope>
    <source>
        <strain evidence="2 3">SK50-23</strain>
    </source>
</reference>
<accession>A0ABX8ABQ2</accession>
<evidence type="ECO:0000313" key="3">
    <source>
        <dbReference type="Proteomes" id="UP000682843"/>
    </source>
</evidence>
<keyword evidence="3" id="KW-1185">Reference proteome</keyword>
<organism evidence="2 3">
    <name type="scientific">Tardiphaga alba</name>
    <dbReference type="NCBI Taxonomy" id="340268"/>
    <lineage>
        <taxon>Bacteria</taxon>
        <taxon>Pseudomonadati</taxon>
        <taxon>Pseudomonadota</taxon>
        <taxon>Alphaproteobacteria</taxon>
        <taxon>Hyphomicrobiales</taxon>
        <taxon>Nitrobacteraceae</taxon>
        <taxon>Tardiphaga</taxon>
    </lineage>
</organism>
<name>A0ABX8ABQ2_9BRAD</name>
<gene>
    <name evidence="2" type="ORF">RPMA_13950</name>
</gene>
<proteinExistence type="predicted"/>
<dbReference type="RefSeq" id="WP_211907786.1">
    <property type="nucleotide sequence ID" value="NZ_CP036498.1"/>
</dbReference>
<evidence type="ECO:0000259" key="1">
    <source>
        <dbReference type="Pfam" id="PF21834"/>
    </source>
</evidence>
<protein>
    <recommendedName>
        <fullName evidence="1">DUF6894 domain-containing protein</fullName>
    </recommendedName>
</protein>
<dbReference type="EMBL" id="CP036498">
    <property type="protein sequence ID" value="QUS39820.1"/>
    <property type="molecule type" value="Genomic_DNA"/>
</dbReference>